<gene>
    <name evidence="2" type="ORF">RHIMIDRAFT_311246</name>
</gene>
<sequence>MNLSDIVDRAAAEQRTTLNNSTAILSQTSDTSNISLPITHMQANDPEMVVTTTLPGYSFAFSPIPPAQASATAWLERAKAVYGDQSKIFLLPQRSPYPSVFPPHPLAPPALIDPYLLQQNPKKKPISNQVTLQQVSHNLQQQQQQQTKSPHETQQLNLPIPSTSNSLRHDRSSLQSTPSSPFPTVQSSPLLSSPSSSRLPQSNGLQTNNNNNSNSSCMTMTLPIVRQSTDQSKNLKVNKEAIEKYGKLTVTGKNVSEDNIVEGYIQFILQHDPYYFNSMEAVSTAERKISTVPKTNLYGISYTTWDLFRLIQKLQKGDIKNWSQLVAMLGLQNVAGRAQFAQRIKRWMHRYKIDCYFNYLLGNEYDFNDPESDKNKSILSFNFNTKRKVKEKPESNEGDELEGEMETDYLKEYEGDVDDDDHKPKPIILPPGGRKRLRINSDPERLIQVAKNFIKRRRCDDSDVDEKEMENDATDEIESEAESEIETTATINGEHQEGSVISKSSKDKDILDESEEPVQRDEDGEDELESSASSSGSPVMEEVFNNNRKASSCSNCHMLESEVELLKKEIANLKLYISVVEDNLSRQKKATEASQQYINQLLLEKLKLRGYYTKWKQKLAKDILNGPVIPEDE</sequence>
<feature type="compositionally biased region" description="Acidic residues" evidence="1">
    <location>
        <begin position="462"/>
        <end position="485"/>
    </location>
</feature>
<feature type="region of interest" description="Disordered" evidence="1">
    <location>
        <begin position="136"/>
        <end position="217"/>
    </location>
</feature>
<dbReference type="Pfam" id="PF09441">
    <property type="entry name" value="Abp2"/>
    <property type="match status" value="1"/>
</dbReference>
<evidence type="ECO:0000313" key="2">
    <source>
        <dbReference type="EMBL" id="PHZ15095.1"/>
    </source>
</evidence>
<protein>
    <submittedName>
        <fullName evidence="2">Uncharacterized protein</fullName>
    </submittedName>
</protein>
<reference evidence="2 3" key="1">
    <citation type="journal article" date="2016" name="Proc. Natl. Acad. Sci. U.S.A.">
        <title>Lipid metabolic changes in an early divergent fungus govern the establishment of a mutualistic symbiosis with endobacteria.</title>
        <authorList>
            <person name="Lastovetsky O.A."/>
            <person name="Gaspar M.L."/>
            <person name="Mondo S.J."/>
            <person name="LaButti K.M."/>
            <person name="Sandor L."/>
            <person name="Grigoriev I.V."/>
            <person name="Henry S.A."/>
            <person name="Pawlowska T.E."/>
        </authorList>
    </citation>
    <scope>NUCLEOTIDE SEQUENCE [LARGE SCALE GENOMIC DNA]</scope>
    <source>
        <strain evidence="2 3">ATCC 52813</strain>
    </source>
</reference>
<dbReference type="Proteomes" id="UP000242254">
    <property type="component" value="Unassembled WGS sequence"/>
</dbReference>
<feature type="compositionally biased region" description="Low complexity" evidence="1">
    <location>
        <begin position="186"/>
        <end position="216"/>
    </location>
</feature>
<keyword evidence="3" id="KW-1185">Reference proteome</keyword>
<dbReference type="GeneID" id="35445707"/>
<dbReference type="STRING" id="1340429.A0A2G4T258"/>
<feature type="region of interest" description="Disordered" evidence="1">
    <location>
        <begin position="414"/>
        <end position="436"/>
    </location>
</feature>
<feature type="compositionally biased region" description="Basic and acidic residues" evidence="1">
    <location>
        <begin position="414"/>
        <end position="424"/>
    </location>
</feature>
<feature type="compositionally biased region" description="Polar residues" evidence="1">
    <location>
        <begin position="156"/>
        <end position="166"/>
    </location>
</feature>
<feature type="compositionally biased region" description="Basic and acidic residues" evidence="1">
    <location>
        <begin position="504"/>
        <end position="521"/>
    </location>
</feature>
<dbReference type="EMBL" id="KZ303844">
    <property type="protein sequence ID" value="PHZ15095.1"/>
    <property type="molecule type" value="Genomic_DNA"/>
</dbReference>
<feature type="region of interest" description="Disordered" evidence="1">
    <location>
        <begin position="460"/>
        <end position="540"/>
    </location>
</feature>
<feature type="compositionally biased region" description="Low complexity" evidence="1">
    <location>
        <begin position="136"/>
        <end position="155"/>
    </location>
</feature>
<evidence type="ECO:0000313" key="3">
    <source>
        <dbReference type="Proteomes" id="UP000242254"/>
    </source>
</evidence>
<proteinExistence type="predicted"/>
<feature type="compositionally biased region" description="Polar residues" evidence="1">
    <location>
        <begin position="173"/>
        <end position="185"/>
    </location>
</feature>
<organism evidence="2 3">
    <name type="scientific">Rhizopus microsporus ATCC 52813</name>
    <dbReference type="NCBI Taxonomy" id="1340429"/>
    <lineage>
        <taxon>Eukaryota</taxon>
        <taxon>Fungi</taxon>
        <taxon>Fungi incertae sedis</taxon>
        <taxon>Mucoromycota</taxon>
        <taxon>Mucoromycotina</taxon>
        <taxon>Mucoromycetes</taxon>
        <taxon>Mucorales</taxon>
        <taxon>Mucorineae</taxon>
        <taxon>Rhizopodaceae</taxon>
        <taxon>Rhizopus</taxon>
    </lineage>
</organism>
<evidence type="ECO:0000256" key="1">
    <source>
        <dbReference type="SAM" id="MobiDB-lite"/>
    </source>
</evidence>
<dbReference type="GO" id="GO:0003688">
    <property type="term" value="F:DNA replication origin binding"/>
    <property type="evidence" value="ECO:0007669"/>
    <property type="project" value="TreeGrafter"/>
</dbReference>
<dbReference type="AlphaFoldDB" id="A0A2G4T258"/>
<dbReference type="PANTHER" id="PTHR42048">
    <property type="entry name" value="ARS-BINDING PROTEIN 2"/>
    <property type="match status" value="1"/>
</dbReference>
<name>A0A2G4T258_RHIZD</name>
<accession>A0A2G4T258</accession>
<feature type="compositionally biased region" description="Low complexity" evidence="1">
    <location>
        <begin position="530"/>
        <end position="540"/>
    </location>
</feature>
<dbReference type="RefSeq" id="XP_023468803.1">
    <property type="nucleotide sequence ID" value="XM_023614718.1"/>
</dbReference>
<dbReference type="InterPro" id="IPR018562">
    <property type="entry name" value="ARS-binding_2"/>
</dbReference>
<dbReference type="PANTHER" id="PTHR42048:SF1">
    <property type="entry name" value="ARS-BINDING PROTEIN 2"/>
    <property type="match status" value="1"/>
</dbReference>